<comment type="caution">
    <text evidence="2">The sequence shown here is derived from an EMBL/GenBank/DDBJ whole genome shotgun (WGS) entry which is preliminary data.</text>
</comment>
<dbReference type="PANTHER" id="PTHR30636">
    <property type="entry name" value="UPF0701 PROTEIN YICC"/>
    <property type="match status" value="1"/>
</dbReference>
<organism evidence="2">
    <name type="scientific">bioreactor metagenome</name>
    <dbReference type="NCBI Taxonomy" id="1076179"/>
    <lineage>
        <taxon>unclassified sequences</taxon>
        <taxon>metagenomes</taxon>
        <taxon>ecological metagenomes</taxon>
    </lineage>
</organism>
<dbReference type="AlphaFoldDB" id="A0A645FUK4"/>
<gene>
    <name evidence="2" type="ORF">SDC9_164783</name>
</gene>
<sequence length="146" mass="16527">MRTKEGETLKNDIITKSEGLKVLVSQIANKAPLVAEGYRQKLTSRLSELLSGVDIDEQRIITEVTIFADKSCIDEEITRLNSHINQLDEILNSGGMVGRKLDFLIQEMNREANTIASKSNEIEITKITIELKSEIEKIREQIQNIE</sequence>
<dbReference type="EMBL" id="VSSQ01064560">
    <property type="protein sequence ID" value="MPN17430.1"/>
    <property type="molecule type" value="Genomic_DNA"/>
</dbReference>
<accession>A0A645FUK4</accession>
<proteinExistence type="predicted"/>
<name>A0A645FUK4_9ZZZZ</name>
<dbReference type="GO" id="GO:0004521">
    <property type="term" value="F:RNA endonuclease activity"/>
    <property type="evidence" value="ECO:0007669"/>
    <property type="project" value="InterPro"/>
</dbReference>
<dbReference type="PANTHER" id="PTHR30636:SF3">
    <property type="entry name" value="UPF0701 PROTEIN YICC"/>
    <property type="match status" value="1"/>
</dbReference>
<protein>
    <recommendedName>
        <fullName evidence="1">Endoribonuclease YicC-like C-terminal domain-containing protein</fullName>
    </recommendedName>
</protein>
<dbReference type="InterPro" id="IPR005229">
    <property type="entry name" value="YicC/YloC-like"/>
</dbReference>
<evidence type="ECO:0000313" key="2">
    <source>
        <dbReference type="EMBL" id="MPN17430.1"/>
    </source>
</evidence>
<reference evidence="2" key="1">
    <citation type="submission" date="2019-08" db="EMBL/GenBank/DDBJ databases">
        <authorList>
            <person name="Kucharzyk K."/>
            <person name="Murdoch R.W."/>
            <person name="Higgins S."/>
            <person name="Loffler F."/>
        </authorList>
    </citation>
    <scope>NUCLEOTIDE SEQUENCE</scope>
</reference>
<feature type="domain" description="Endoribonuclease YicC-like C-terminal" evidence="1">
    <location>
        <begin position="27"/>
        <end position="146"/>
    </location>
</feature>
<dbReference type="InterPro" id="IPR013551">
    <property type="entry name" value="YicC-like_C"/>
</dbReference>
<evidence type="ECO:0000259" key="1">
    <source>
        <dbReference type="Pfam" id="PF08340"/>
    </source>
</evidence>
<dbReference type="Pfam" id="PF08340">
    <property type="entry name" value="YicC-like_C"/>
    <property type="match status" value="1"/>
</dbReference>